<dbReference type="PANTHER" id="PTHR46896:SF3">
    <property type="entry name" value="FI06413P-RELATED"/>
    <property type="match status" value="1"/>
</dbReference>
<feature type="compositionally biased region" description="Polar residues" evidence="6">
    <location>
        <begin position="195"/>
        <end position="224"/>
    </location>
</feature>
<feature type="compositionally biased region" description="Basic and acidic residues" evidence="6">
    <location>
        <begin position="496"/>
        <end position="507"/>
    </location>
</feature>
<dbReference type="GO" id="GO:0005737">
    <property type="term" value="C:cytoplasm"/>
    <property type="evidence" value="ECO:0007669"/>
    <property type="project" value="TreeGrafter"/>
</dbReference>
<feature type="compositionally biased region" description="Polar residues" evidence="6">
    <location>
        <begin position="263"/>
        <end position="287"/>
    </location>
</feature>
<proteinExistence type="inferred from homology"/>
<dbReference type="EMBL" id="LYXU01000004">
    <property type="protein sequence ID" value="OBS18036.1"/>
    <property type="molecule type" value="Genomic_DNA"/>
</dbReference>
<gene>
    <name evidence="8" type="ORF">FPOA_09764</name>
</gene>
<feature type="region of interest" description="Disordered" evidence="6">
    <location>
        <begin position="24"/>
        <end position="94"/>
    </location>
</feature>
<feature type="region of interest" description="Disordered" evidence="6">
    <location>
        <begin position="888"/>
        <end position="1083"/>
    </location>
</feature>
<dbReference type="STRING" id="36050.A0A1B8AC25"/>
<dbReference type="SUPFAM" id="SSF54001">
    <property type="entry name" value="Cysteine proteinases"/>
    <property type="match status" value="1"/>
</dbReference>
<keyword evidence="9" id="KW-1185">Reference proteome</keyword>
<dbReference type="InterPro" id="IPR003653">
    <property type="entry name" value="Peptidase_C48_C"/>
</dbReference>
<sequence length="1113" mass="123406">MSLSAGHQRREKARWDPLARYYSTANSFPDYGSPGDEAKMNNSRMRAINDQRPRSSMKIGQSAQTDRSDTSRDERSNKRIKKSGPEPSCASRYFSSSRLAPLEAIENDSEPSAKAPWHHNLTREDSYAETLGGSSVISSSNLTTAAGSCVAEYRSVQRRSTVKRSRRRPRGPRRNNPSPSESDDDTVAVAHRNLPPQQSPTLTSPDCLSMNIHNNSDGPSSANISPDLPLQSKRSATDYAQSTPKRYRLYNDSEDELAKPGTSAVTETPTRPTSVTKLVSRSPYSRTQRGEIKPTNFGSAMERRNSTRSGPKVDGVLLVAAACGRSTWSAGKTDEPITLHLDSGLAHPSHQGRQTFSWLELSKKSIHGVKHSNSQSPIISIHRSNTGTTVGGKLVLKFSDIANASIFIAWLHGVERLNEVSPVELENTFSKAMGEAKSFASKSKNSPVPISPVPFTASTPRPPQSSHRNPFQGEPISPRRPKLKDRMQGGLPILQEEAKEEVKMKTEDVEDPFLESSRKRKPETRQTRKSSPEPLPLSWTAQNPGWDKDWHRSLVYPPTGKNRATVDKEDIIRLDEGEFLNDNLISFYLRYLQVQLEKERPEILEKVYIFNTFFFEKLRSNRAKINYEGVKAWTARVDLLSYDYIVVPVNENAHWYLAIIYNAPRLLPKEVKAEMKAEASKKDESSSLQDAIIVEDNDPAVEVAENVSVKKASPVVSLDHEAPRSTRSQAATGDGVVLLDNETVKNSEAPNKTNKRKSTGGNQKYSTDEPRIITLDSLGAAHAATCKCLRDYLVEEAKDKKGIDIMDRPGGMTARGIPEQDNYCDCGVYVLGYMENFLRDPDEAVRRLLQKEASQWVIKPQQIRAKVRDLLFDFQQEQHLRLEREKELKRKRRATKGPVSSPQVAPSSPQVPQRAPETPQANHGPKSTLVNDTIPAESEEPPQAGTTSAYFTVASPEEPLRPQTPTRNEEPSFVQPLREGSSNDSKISSSGDVFHSARSSPVDTSQQMLPDLTTESHSPRIERSRPKPPSTPNFVQKLSESPEEAGPTSISSTVKIHSSPSVALATKQRASASPAEGSPSVFGGKRIVMKSIEDTSHREAQYNGVERTIDLTG</sequence>
<keyword evidence="2" id="KW-0597">Phosphoprotein</keyword>
<feature type="compositionally biased region" description="Polar residues" evidence="6">
    <location>
        <begin position="456"/>
        <end position="469"/>
    </location>
</feature>
<feature type="compositionally biased region" description="Basic and acidic residues" evidence="6">
    <location>
        <begin position="66"/>
        <end position="77"/>
    </location>
</feature>
<dbReference type="AlphaFoldDB" id="A0A1B8AC25"/>
<accession>A0A1B8AC25</accession>
<dbReference type="PANTHER" id="PTHR46896">
    <property type="entry name" value="SENTRIN-SPECIFIC PROTEASE"/>
    <property type="match status" value="1"/>
</dbReference>
<evidence type="ECO:0000313" key="9">
    <source>
        <dbReference type="Proteomes" id="UP000091967"/>
    </source>
</evidence>
<keyword evidence="4" id="KW-0833">Ubl conjugation pathway</keyword>
<evidence type="ECO:0000259" key="7">
    <source>
        <dbReference type="PROSITE" id="PS50600"/>
    </source>
</evidence>
<dbReference type="GO" id="GO:0006508">
    <property type="term" value="P:proteolysis"/>
    <property type="evidence" value="ECO:0007669"/>
    <property type="project" value="UniProtKB-KW"/>
</dbReference>
<feature type="compositionally biased region" description="Basic residues" evidence="6">
    <location>
        <begin position="156"/>
        <end position="173"/>
    </location>
</feature>
<feature type="compositionally biased region" description="Low complexity" evidence="6">
    <location>
        <begin position="898"/>
        <end position="913"/>
    </location>
</feature>
<comment type="similarity">
    <text evidence="1">Belongs to the peptidase C48 family.</text>
</comment>
<evidence type="ECO:0000256" key="2">
    <source>
        <dbReference type="ARBA" id="ARBA00022553"/>
    </source>
</evidence>
<evidence type="ECO:0000256" key="6">
    <source>
        <dbReference type="SAM" id="MobiDB-lite"/>
    </source>
</evidence>
<dbReference type="Proteomes" id="UP000091967">
    <property type="component" value="Unassembled WGS sequence"/>
</dbReference>
<dbReference type="OMA" id="GWDKDWH"/>
<dbReference type="Pfam" id="PF02902">
    <property type="entry name" value="Peptidase_C48"/>
    <property type="match status" value="1"/>
</dbReference>
<dbReference type="InterPro" id="IPR038765">
    <property type="entry name" value="Papain-like_cys_pep_sf"/>
</dbReference>
<feature type="region of interest" description="Disordered" evidence="6">
    <location>
        <begin position="439"/>
        <end position="542"/>
    </location>
</feature>
<dbReference type="Pfam" id="PF25424">
    <property type="entry name" value="PH_35"/>
    <property type="match status" value="1"/>
</dbReference>
<organism evidence="8 9">
    <name type="scientific">Fusarium poae</name>
    <dbReference type="NCBI Taxonomy" id="36050"/>
    <lineage>
        <taxon>Eukaryota</taxon>
        <taxon>Fungi</taxon>
        <taxon>Dikarya</taxon>
        <taxon>Ascomycota</taxon>
        <taxon>Pezizomycotina</taxon>
        <taxon>Sordariomycetes</taxon>
        <taxon>Hypocreomycetidae</taxon>
        <taxon>Hypocreales</taxon>
        <taxon>Nectriaceae</taxon>
        <taxon>Fusarium</taxon>
    </lineage>
</organism>
<keyword evidence="3" id="KW-0645">Protease</keyword>
<dbReference type="Gene3D" id="3.40.395.10">
    <property type="entry name" value="Adenoviral Proteinase, Chain A"/>
    <property type="match status" value="1"/>
</dbReference>
<dbReference type="GO" id="GO:0005634">
    <property type="term" value="C:nucleus"/>
    <property type="evidence" value="ECO:0007669"/>
    <property type="project" value="TreeGrafter"/>
</dbReference>
<evidence type="ECO:0000256" key="4">
    <source>
        <dbReference type="ARBA" id="ARBA00022786"/>
    </source>
</evidence>
<evidence type="ECO:0000313" key="8">
    <source>
        <dbReference type="EMBL" id="OBS18036.1"/>
    </source>
</evidence>
<dbReference type="PROSITE" id="PS50600">
    <property type="entry name" value="ULP_PROTEASE"/>
    <property type="match status" value="1"/>
</dbReference>
<comment type="caution">
    <text evidence="8">The sequence shown here is derived from an EMBL/GenBank/DDBJ whole genome shotgun (WGS) entry which is preliminary data.</text>
</comment>
<protein>
    <recommendedName>
        <fullName evidence="7">Ubiquitin-like protease family profile domain-containing protein</fullName>
    </recommendedName>
</protein>
<feature type="compositionally biased region" description="Polar residues" evidence="6">
    <location>
        <begin position="997"/>
        <end position="1016"/>
    </location>
</feature>
<dbReference type="GO" id="GO:0070139">
    <property type="term" value="F:SUMO-specific endopeptidase activity"/>
    <property type="evidence" value="ECO:0007669"/>
    <property type="project" value="TreeGrafter"/>
</dbReference>
<keyword evidence="5" id="KW-0378">Hydrolase</keyword>
<dbReference type="GO" id="GO:0016926">
    <property type="term" value="P:protein desumoylation"/>
    <property type="evidence" value="ECO:0007669"/>
    <property type="project" value="TreeGrafter"/>
</dbReference>
<feature type="domain" description="Ubiquitin-like protease family profile" evidence="7">
    <location>
        <begin position="564"/>
        <end position="837"/>
    </location>
</feature>
<name>A0A1B8AC25_FUSPO</name>
<dbReference type="InterPro" id="IPR051947">
    <property type="entry name" value="Sentrin-specific_protease"/>
</dbReference>
<dbReference type="InterPro" id="IPR057501">
    <property type="entry name" value="DeUb_enz_PH"/>
</dbReference>
<evidence type="ECO:0000256" key="5">
    <source>
        <dbReference type="ARBA" id="ARBA00022801"/>
    </source>
</evidence>
<feature type="compositionally biased region" description="Polar residues" evidence="6">
    <location>
        <begin position="1048"/>
        <end position="1061"/>
    </location>
</feature>
<reference evidence="8 9" key="1">
    <citation type="submission" date="2016-06" db="EMBL/GenBank/DDBJ databases">
        <title>Living apart together: crosstalk between the core and supernumerary genomes in a fungal plant pathogen.</title>
        <authorList>
            <person name="Vanheule A."/>
            <person name="Audenaert K."/>
            <person name="Warris S."/>
            <person name="Van De Geest H."/>
            <person name="Schijlen E."/>
            <person name="Hofte M."/>
            <person name="De Saeger S."/>
            <person name="Haesaert G."/>
            <person name="Waalwijk C."/>
            <person name="Van Der Lee T."/>
        </authorList>
    </citation>
    <scope>NUCLEOTIDE SEQUENCE [LARGE SCALE GENOMIC DNA]</scope>
    <source>
        <strain evidence="8 9">2516</strain>
    </source>
</reference>
<feature type="region of interest" description="Disordered" evidence="6">
    <location>
        <begin position="740"/>
        <end position="768"/>
    </location>
</feature>
<evidence type="ECO:0000256" key="1">
    <source>
        <dbReference type="ARBA" id="ARBA00005234"/>
    </source>
</evidence>
<feature type="compositionally biased region" description="Polar residues" evidence="6">
    <location>
        <begin position="232"/>
        <end position="244"/>
    </location>
</feature>
<evidence type="ECO:0000256" key="3">
    <source>
        <dbReference type="ARBA" id="ARBA00022670"/>
    </source>
</evidence>
<feature type="region of interest" description="Disordered" evidence="6">
    <location>
        <begin position="155"/>
        <end position="292"/>
    </location>
</feature>